<dbReference type="InterPro" id="IPR036188">
    <property type="entry name" value="FAD/NAD-bd_sf"/>
</dbReference>
<evidence type="ECO:0000313" key="3">
    <source>
        <dbReference type="Proteomes" id="UP001501126"/>
    </source>
</evidence>
<feature type="domain" description="FAD dependent oxidoreductase" evidence="1">
    <location>
        <begin position="20"/>
        <end position="376"/>
    </location>
</feature>
<comment type="caution">
    <text evidence="2">The sequence shown here is derived from an EMBL/GenBank/DDBJ whole genome shotgun (WGS) entry which is preliminary data.</text>
</comment>
<dbReference type="PANTHER" id="PTHR13847">
    <property type="entry name" value="SARCOSINE DEHYDROGENASE-RELATED"/>
    <property type="match status" value="1"/>
</dbReference>
<organism evidence="2 3">
    <name type="scientific">Wandonia haliotis</name>
    <dbReference type="NCBI Taxonomy" id="574963"/>
    <lineage>
        <taxon>Bacteria</taxon>
        <taxon>Pseudomonadati</taxon>
        <taxon>Bacteroidota</taxon>
        <taxon>Flavobacteriia</taxon>
        <taxon>Flavobacteriales</taxon>
        <taxon>Crocinitomicaceae</taxon>
        <taxon>Wandonia</taxon>
    </lineage>
</organism>
<dbReference type="Proteomes" id="UP001501126">
    <property type="component" value="Unassembled WGS sequence"/>
</dbReference>
<dbReference type="Gene3D" id="3.50.50.60">
    <property type="entry name" value="FAD/NAD(P)-binding domain"/>
    <property type="match status" value="1"/>
</dbReference>
<protein>
    <submittedName>
        <fullName evidence="2">FAD-dependent oxidoreductase</fullName>
    </submittedName>
</protein>
<proteinExistence type="predicted"/>
<evidence type="ECO:0000313" key="2">
    <source>
        <dbReference type="EMBL" id="GAA0876376.1"/>
    </source>
</evidence>
<dbReference type="SUPFAM" id="SSF51905">
    <property type="entry name" value="FAD/NAD(P)-binding domain"/>
    <property type="match status" value="1"/>
</dbReference>
<name>A0ABP3Y4G1_9FLAO</name>
<reference evidence="3" key="1">
    <citation type="journal article" date="2019" name="Int. J. Syst. Evol. Microbiol.">
        <title>The Global Catalogue of Microorganisms (GCM) 10K type strain sequencing project: providing services to taxonomists for standard genome sequencing and annotation.</title>
        <authorList>
            <consortium name="The Broad Institute Genomics Platform"/>
            <consortium name="The Broad Institute Genome Sequencing Center for Infectious Disease"/>
            <person name="Wu L."/>
            <person name="Ma J."/>
        </authorList>
    </citation>
    <scope>NUCLEOTIDE SEQUENCE [LARGE SCALE GENOMIC DNA]</scope>
    <source>
        <strain evidence="3">JCM 16083</strain>
    </source>
</reference>
<dbReference type="RefSeq" id="WP_343789071.1">
    <property type="nucleotide sequence ID" value="NZ_BAAAFH010000022.1"/>
</dbReference>
<keyword evidence="3" id="KW-1185">Reference proteome</keyword>
<accession>A0ABP3Y4G1</accession>
<dbReference type="PANTHER" id="PTHR13847:SF281">
    <property type="entry name" value="FAD DEPENDENT OXIDOREDUCTASE DOMAIN-CONTAINING PROTEIN"/>
    <property type="match status" value="1"/>
</dbReference>
<gene>
    <name evidence="2" type="ORF">GCM10009118_27860</name>
</gene>
<dbReference type="EMBL" id="BAAAFH010000022">
    <property type="protein sequence ID" value="GAA0876376.1"/>
    <property type="molecule type" value="Genomic_DNA"/>
</dbReference>
<evidence type="ECO:0000259" key="1">
    <source>
        <dbReference type="Pfam" id="PF01266"/>
    </source>
</evidence>
<dbReference type="Gene3D" id="3.30.9.10">
    <property type="entry name" value="D-Amino Acid Oxidase, subunit A, domain 2"/>
    <property type="match status" value="1"/>
</dbReference>
<dbReference type="Pfam" id="PF01266">
    <property type="entry name" value="DAO"/>
    <property type="match status" value="1"/>
</dbReference>
<sequence>MLSFSDLSYWEKRSFTENIDYVIIGSGIVGLSTAIELKQLHPESKIVILERGYLPTGASTKNAGFACFGSPSELLDDLKTTTPGNVKEIIQLRVQGLRRLLNRLGTADIDYQNCGSYDLFTEQEADAFTYCSSQIPFLNNLIEETTGLRDCYSVCKKGTIPGLPNIHGAIYNRHEGSIDTGKMMSSLVREAVKSGILLLNRIQVIDILSQENNVMIATEFGPLFAKKVALCTNGLTQSLYPDIELEPARAQVLVTSPIHNLQLNSTYHYDKGYFYFRTVDTNRILIGGARNYDFAGERTEKIENTNLILDKIQELLRQVIIPDQSFAIDYQWAGIMGIGKNKAPILKELEPNIYCAVRLGGMGVAMGSELGSRLANLLSFR</sequence>
<dbReference type="InterPro" id="IPR006076">
    <property type="entry name" value="FAD-dep_OxRdtase"/>
</dbReference>